<evidence type="ECO:0000313" key="2">
    <source>
        <dbReference type="Proteomes" id="UP001164539"/>
    </source>
</evidence>
<gene>
    <name evidence="1" type="ORF">OWV82_024045</name>
</gene>
<accession>A0ACC1WNN1</accession>
<evidence type="ECO:0000313" key="1">
    <source>
        <dbReference type="EMBL" id="KAJ4700711.1"/>
    </source>
</evidence>
<organism evidence="1 2">
    <name type="scientific">Melia azedarach</name>
    <name type="common">Chinaberry tree</name>
    <dbReference type="NCBI Taxonomy" id="155640"/>
    <lineage>
        <taxon>Eukaryota</taxon>
        <taxon>Viridiplantae</taxon>
        <taxon>Streptophyta</taxon>
        <taxon>Embryophyta</taxon>
        <taxon>Tracheophyta</taxon>
        <taxon>Spermatophyta</taxon>
        <taxon>Magnoliopsida</taxon>
        <taxon>eudicotyledons</taxon>
        <taxon>Gunneridae</taxon>
        <taxon>Pentapetalae</taxon>
        <taxon>rosids</taxon>
        <taxon>malvids</taxon>
        <taxon>Sapindales</taxon>
        <taxon>Meliaceae</taxon>
        <taxon>Melia</taxon>
    </lineage>
</organism>
<proteinExistence type="predicted"/>
<keyword evidence="2" id="KW-1185">Reference proteome</keyword>
<dbReference type="EMBL" id="CM051407">
    <property type="protein sequence ID" value="KAJ4700711.1"/>
    <property type="molecule type" value="Genomic_DNA"/>
</dbReference>
<reference evidence="1 2" key="1">
    <citation type="journal article" date="2023" name="Science">
        <title>Complex scaffold remodeling in plant triterpene biosynthesis.</title>
        <authorList>
            <person name="De La Pena R."/>
            <person name="Hodgson H."/>
            <person name="Liu J.C."/>
            <person name="Stephenson M.J."/>
            <person name="Martin A.C."/>
            <person name="Owen C."/>
            <person name="Harkess A."/>
            <person name="Leebens-Mack J."/>
            <person name="Jimenez L.E."/>
            <person name="Osbourn A."/>
            <person name="Sattely E.S."/>
        </authorList>
    </citation>
    <scope>NUCLEOTIDE SEQUENCE [LARGE SCALE GENOMIC DNA]</scope>
    <source>
        <strain evidence="2">cv. JPN11</strain>
        <tissue evidence="1">Leaf</tissue>
    </source>
</reference>
<sequence>MSAPGGPRRSSISPFRSRKSPVQPPPPAKPTGRPMTPSSTTSARPPSRLSASPAASSSSPSPSPPTLPLDRPETSKAKENVMVTVRFRPLSPREINKGDEIAWYADGDYTVRNEFNPSTAYGFDRVFGPATTTRHVYDVAAQHVVSGAMQGINGTVFAYGVTSSGKTHTMHGEQKSPGIIPLAVKDVFGIIQETPGREFLLRVSYLEIYNEVINDLLDPTGQNLRIREDAQGTYVEGIKEEVVLSPAHALSLIASGEAHRHVGSNNFNLLSSRSHTIFTLTIESSPRGENQEEEDVTLSQLNLIDLAGSESSKTETTGLRRKEGSYINKSLLTLGTVISKLTDGKATHIPYRDSKLTRLLQSSLSGHGRISLICTVTPASSNSEETHNTLKFAHRSKRVEIKAAQNKIMDEKSLIKKYQKEISYLKQELQQLRRGMMENPHMAASSQEDLVNLKLKLEAGQVKLQSRLEEEEQEKAALMGRIQRLTKLILVSTKNSITSSIPERPGHRRRHSFGEDELAYLPDRKREYMIDDDAGSYVSELSSEARDDITNLDELVKDFKKSKRRGMLGWFKMRKPENLLGLSPSADSGSSASGSPSSSSKSLQNRVRFNDIKDGQRKSISRQGDDSTVDSFPERTKAGDLFSVTVGGRRLPPTGTTITDQMDLLHEQVKMLAGEVALCTSSLKRLSEQAGRNPEDSQIREHMQKLKDEISEKKLQMRVLEQRMIGSVEVSPHTSSTIEMSQALSKLTTQLNEKTFELEIKSADNRILQEQLQMKISENKEMQETILLLRQQISSLSDKTSGSPWEMVENEVLPLKTCSEEVSVKKGEGRNAIGSCEETFVDEHTPTSVMSLNRIFSQEDSNLNSQLLMQAAEIENLKQEKVKLTEERDGLEIHSRKLAEEASYAKELASSAAIELRNLAEEVTRLSYENAKLNDELAAAKEAHCRSNLSQRSGSYELKQINTKELQKELSARYQREAALEAALAEREKIECELQKRIDEAKQREEDLENELANMWVLVAKMRKSGINAESFGAVHASKISQTGVRNGFVPSNGHSFNLSEENDICENVDGISPLEELSASYKKERRKCKELEGVISRLKGEDIDGLDIATLEELQNFHVEAITKICHAKCSNHVL</sequence>
<dbReference type="Proteomes" id="UP001164539">
    <property type="component" value="Chromosome 14"/>
</dbReference>
<name>A0ACC1WNN1_MELAZ</name>
<comment type="caution">
    <text evidence="1">The sequence shown here is derived from an EMBL/GenBank/DDBJ whole genome shotgun (WGS) entry which is preliminary data.</text>
</comment>
<protein>
    <submittedName>
        <fullName evidence="1">Kinesin-like protein</fullName>
    </submittedName>
</protein>